<organism evidence="1 2">
    <name type="scientific">Mycobacterium phage Superphikiman</name>
    <dbReference type="NCBI Taxonomy" id="2041551"/>
    <lineage>
        <taxon>Viruses</taxon>
        <taxon>Duplodnaviria</taxon>
        <taxon>Heunggongvirae</taxon>
        <taxon>Uroviricota</taxon>
        <taxon>Caudoviricetes</taxon>
        <taxon>Omegavirus</taxon>
        <taxon>Omegavirus courthouse</taxon>
    </lineage>
</organism>
<protein>
    <submittedName>
        <fullName evidence="1">Uncharacterized protein</fullName>
    </submittedName>
</protein>
<dbReference type="EMBL" id="MF919534">
    <property type="protein sequence ID" value="ATS93052.1"/>
    <property type="molecule type" value="Genomic_DNA"/>
</dbReference>
<name>A0A2D2W4L9_9CAUD</name>
<sequence>MDIYYAVFVYNDPENTGWATYIHPTSGYVWVELDSGPGDFMSPADVRTVNTCDEYRFRDALKKMETQQ</sequence>
<evidence type="ECO:0000313" key="2">
    <source>
        <dbReference type="Proteomes" id="UP000240916"/>
    </source>
</evidence>
<reference evidence="1 2" key="1">
    <citation type="submission" date="2017-09" db="EMBL/GenBank/DDBJ databases">
        <authorList>
            <person name="Pradhan P."/>
            <person name="Aluri L.S."/>
            <person name="Anandarajan D."/>
            <person name="Beiriger J.C."/>
            <person name="Bethamcharla R."/>
            <person name="Betini N."/>
            <person name="Bhatt S.D."/>
            <person name="Chengalvala S."/>
            <person name="Cox N.E."/>
            <person name="Delvadia B.P."/>
            <person name="Desai A.S."/>
            <person name="Devaney A.M."/>
            <person name="Doyle B.K."/>
            <person name="Edgerton A.O."/>
            <person name="Erlich M.C."/>
            <person name="Fitzpatrick K.C."/>
            <person name="Gajjar E.A."/>
            <person name="Ganguly A."/>
            <person name="Gill R.S."/>
            <person name="Goldman M.G."/>
            <person name="Good P.M."/>
            <person name="Gupta N."/>
            <person name="Haddad L.M."/>
            <person name="Han E.J."/>
            <person name="Jain S."/>
            <person name="Jiang A."/>
            <person name="Jurgielewicz A.D."/>
            <person name="Kainth D.K."/>
            <person name="Karam J.M."/>
            <person name="Kodavatiganti M."/>
            <person name="Kriete S.J."/>
            <person name="MacDonald C.E."/>
            <person name="Maret J.P."/>
            <person name="Mathew A.E."/>
            <person name="Nako S."/>
            <person name="Natrajan M."/>
            <person name="Nishu N.M."/>
            <person name="Parikh A."/>
            <person name="Patel N."/>
            <person name="Patel P.D."/>
            <person name="Patel S."/>
            <person name="Patra K."/>
            <person name="Pumpuckdee D."/>
            <person name="Rai K."/>
            <person name="Ramanathan A."/>
            <person name="Sarkar A."/>
            <person name="Schaffer B.L."/>
            <person name="Shah P."/>
            <person name="Tata R.K."/>
            <person name="Tawfik A.H."/>
            <person name="Thuremella B.T."/>
            <person name="Toma J."/>
            <person name="Tran T.L."/>
            <person name="Veera S."/>
            <person name="Vemulapalli V.K."/>
            <person name="Vidas T.V."/>
            <person name="Vieira K.S."/>
            <person name="Vijayakumar G."/>
            <person name="Walor T.A."/>
            <person name="White C.R."/>
            <person name="Wong B.M."/>
            <person name="Zhao Sl."/>
            <person name="McDonald M.T."/>
            <person name="Dalia R."/>
            <person name="Little J.L."/>
            <person name="Gurney S.M.R."/>
            <person name="Bollivar D.W."/>
            <person name="Garlena R.A."/>
            <person name="Russell D.A."/>
            <person name="Pope W.H."/>
            <person name="Jacobs-Sera D."/>
            <person name="Hendrix R.W."/>
            <person name="Hatfull G.F."/>
        </authorList>
    </citation>
    <scope>NUCLEOTIDE SEQUENCE [LARGE SCALE GENOMIC DNA]</scope>
</reference>
<dbReference type="Proteomes" id="UP000240916">
    <property type="component" value="Segment"/>
</dbReference>
<proteinExistence type="predicted"/>
<accession>A0A2D2W4L9</accession>
<gene>
    <name evidence="1" type="ORF">SEA_SUPERPHIKIMAN_214</name>
</gene>
<evidence type="ECO:0000313" key="1">
    <source>
        <dbReference type="EMBL" id="ATS93052.1"/>
    </source>
</evidence>